<evidence type="ECO:0000313" key="2">
    <source>
        <dbReference type="EMBL" id="KAL3757713.1"/>
    </source>
</evidence>
<gene>
    <name evidence="2" type="ORF">ACHAWU_000354</name>
</gene>
<evidence type="ECO:0008006" key="4">
    <source>
        <dbReference type="Google" id="ProtNLM"/>
    </source>
</evidence>
<protein>
    <recommendedName>
        <fullName evidence="4">CHCH domain-containing protein</fullName>
    </recommendedName>
</protein>
<keyword evidence="3" id="KW-1185">Reference proteome</keyword>
<feature type="compositionally biased region" description="Polar residues" evidence="1">
    <location>
        <begin position="27"/>
        <end position="44"/>
    </location>
</feature>
<dbReference type="PROSITE" id="PS51808">
    <property type="entry name" value="CHCH"/>
    <property type="match status" value="1"/>
</dbReference>
<proteinExistence type="predicted"/>
<evidence type="ECO:0000313" key="3">
    <source>
        <dbReference type="Proteomes" id="UP001530293"/>
    </source>
</evidence>
<dbReference type="SUPFAM" id="SSF47072">
    <property type="entry name" value="Cysteine alpha-hairpin motif"/>
    <property type="match status" value="1"/>
</dbReference>
<accession>A0ABD3M141</accession>
<evidence type="ECO:0000256" key="1">
    <source>
        <dbReference type="SAM" id="MobiDB-lite"/>
    </source>
</evidence>
<feature type="region of interest" description="Disordered" evidence="1">
    <location>
        <begin position="1"/>
        <end position="45"/>
    </location>
</feature>
<sequence>MTGGSSNLSDVDADKHNYGQPIRPPHHSSTSAINESKSGASKQYTDCRVQQRESLACIEENYQNKDQACVKYFEAYKKCRREEHERKLEANARSSAW</sequence>
<name>A0ABD3M141_9STRA</name>
<dbReference type="AlphaFoldDB" id="A0ABD3M141"/>
<dbReference type="EMBL" id="JALLBG020000254">
    <property type="protein sequence ID" value="KAL3757713.1"/>
    <property type="molecule type" value="Genomic_DNA"/>
</dbReference>
<dbReference type="InterPro" id="IPR009069">
    <property type="entry name" value="Cys_alpha_HP_mot_SF"/>
</dbReference>
<reference evidence="2 3" key="1">
    <citation type="submission" date="2024-10" db="EMBL/GenBank/DDBJ databases">
        <title>Updated reference genomes for cyclostephanoid diatoms.</title>
        <authorList>
            <person name="Roberts W.R."/>
            <person name="Alverson A.J."/>
        </authorList>
    </citation>
    <scope>NUCLEOTIDE SEQUENCE [LARGE SCALE GENOMIC DNA]</scope>
    <source>
        <strain evidence="2 3">AJA232-27</strain>
    </source>
</reference>
<dbReference type="Proteomes" id="UP001530293">
    <property type="component" value="Unassembled WGS sequence"/>
</dbReference>
<organism evidence="2 3">
    <name type="scientific">Discostella pseudostelligera</name>
    <dbReference type="NCBI Taxonomy" id="259834"/>
    <lineage>
        <taxon>Eukaryota</taxon>
        <taxon>Sar</taxon>
        <taxon>Stramenopiles</taxon>
        <taxon>Ochrophyta</taxon>
        <taxon>Bacillariophyta</taxon>
        <taxon>Coscinodiscophyceae</taxon>
        <taxon>Thalassiosirophycidae</taxon>
        <taxon>Stephanodiscales</taxon>
        <taxon>Stephanodiscaceae</taxon>
        <taxon>Discostella</taxon>
    </lineage>
</organism>
<comment type="caution">
    <text evidence="2">The sequence shown here is derived from an EMBL/GenBank/DDBJ whole genome shotgun (WGS) entry which is preliminary data.</text>
</comment>